<evidence type="ECO:0000313" key="1">
    <source>
        <dbReference type="EMBL" id="KAI9508785.1"/>
    </source>
</evidence>
<name>A0ACC0UBR5_9AGAM</name>
<keyword evidence="2" id="KW-1185">Reference proteome</keyword>
<proteinExistence type="predicted"/>
<evidence type="ECO:0000313" key="2">
    <source>
        <dbReference type="Proteomes" id="UP001207468"/>
    </source>
</evidence>
<dbReference type="Proteomes" id="UP001207468">
    <property type="component" value="Unassembled WGS sequence"/>
</dbReference>
<dbReference type="EMBL" id="JAGFNK010000079">
    <property type="protein sequence ID" value="KAI9508785.1"/>
    <property type="molecule type" value="Genomic_DNA"/>
</dbReference>
<accession>A0ACC0UBR5</accession>
<gene>
    <name evidence="1" type="ORF">F5148DRAFT_843841</name>
</gene>
<organism evidence="1 2">
    <name type="scientific">Russula earlei</name>
    <dbReference type="NCBI Taxonomy" id="71964"/>
    <lineage>
        <taxon>Eukaryota</taxon>
        <taxon>Fungi</taxon>
        <taxon>Dikarya</taxon>
        <taxon>Basidiomycota</taxon>
        <taxon>Agaricomycotina</taxon>
        <taxon>Agaricomycetes</taxon>
        <taxon>Russulales</taxon>
        <taxon>Russulaceae</taxon>
        <taxon>Russula</taxon>
    </lineage>
</organism>
<reference evidence="1" key="1">
    <citation type="submission" date="2021-03" db="EMBL/GenBank/DDBJ databases">
        <title>Evolutionary priming and transition to the ectomycorrhizal habit in an iconic lineage of mushroom-forming fungi: is preadaptation a requirement?</title>
        <authorList>
            <consortium name="DOE Joint Genome Institute"/>
            <person name="Looney B.P."/>
            <person name="Miyauchi S."/>
            <person name="Morin E."/>
            <person name="Drula E."/>
            <person name="Courty P.E."/>
            <person name="Chicoki N."/>
            <person name="Fauchery L."/>
            <person name="Kohler A."/>
            <person name="Kuo A."/>
            <person name="LaButti K."/>
            <person name="Pangilinan J."/>
            <person name="Lipzen A."/>
            <person name="Riley R."/>
            <person name="Andreopoulos W."/>
            <person name="He G."/>
            <person name="Johnson J."/>
            <person name="Barry K.W."/>
            <person name="Grigoriev I.V."/>
            <person name="Nagy L."/>
            <person name="Hibbett D."/>
            <person name="Henrissat B."/>
            <person name="Matheny P.B."/>
            <person name="Labbe J."/>
            <person name="Martin A.F."/>
        </authorList>
    </citation>
    <scope>NUCLEOTIDE SEQUENCE</scope>
    <source>
        <strain evidence="1">BPL698</strain>
    </source>
</reference>
<comment type="caution">
    <text evidence="1">The sequence shown here is derived from an EMBL/GenBank/DDBJ whole genome shotgun (WGS) entry which is preliminary data.</text>
</comment>
<sequence>MAPSRTARLYFLLALDLVFFIVEITVGYAVGSLALVADSFHMLNDVVSLVIALYAIKLTASSTPTTRYSYGWHRAEILAALVNGVFLLALCFTITLEAFERFFSTPEISNPKLVVVVGSLGLISNLVGLSLFHEHGHSHDHSHNSAKSSKAPSIRSSPLEFVPPGPSPVPILQITLPATHSGSYSSLYGHPAATRASFVQTANNIAQSSSPAPADRSRKSWTRPTLDPWSPDSALMSSPPYEHEEHDVQGAKHATSASDPHEQTSLLQRPPVSYTTSTPIPGDWPPADPESHAQVRGQPHGGSMNMRALVLHVLGDALGNVGVIATGLIISLTSWSFKYYCDPIISLIITAIIFHSALPLVRSTSFILLQGVPPEVSLEDVRSEILAVKGVLSLHELHIWQLSESKIIASVHINASRQVEFMPVACDIRRILHRHGIHSCTIQPEYHPVQDVILEDTPNRKGCLIPCPPDSASCVDQACCPSDAVTPTESPGPEDYNVMHNSTAHSR</sequence>
<protein>
    <submittedName>
        <fullName evidence="1">Cation efflux protein</fullName>
    </submittedName>
</protein>